<dbReference type="GO" id="GO:0005694">
    <property type="term" value="C:chromosome"/>
    <property type="evidence" value="ECO:0007669"/>
    <property type="project" value="InterPro"/>
</dbReference>
<keyword evidence="4 6" id="KW-0175">Coiled coil</keyword>
<comment type="function">
    <text evidence="6">Required for chromosome condensation and partitioning.</text>
</comment>
<evidence type="ECO:0000256" key="5">
    <source>
        <dbReference type="ARBA" id="ARBA00023125"/>
    </source>
</evidence>
<comment type="domain">
    <text evidence="6">Contains large globular domains required for ATP hydrolysis at each terminus and a third globular domain forming a flexible hinge near the middle of the molecule. These domains are separated by coiled-coil structures.</text>
</comment>
<dbReference type="CDD" id="cd03278">
    <property type="entry name" value="ABC_SMC_barmotin"/>
    <property type="match status" value="2"/>
</dbReference>
<evidence type="ECO:0000256" key="4">
    <source>
        <dbReference type="ARBA" id="ARBA00023054"/>
    </source>
</evidence>
<protein>
    <recommendedName>
        <fullName evidence="6">Chromosome partition protein Smc</fullName>
    </recommendedName>
</protein>
<feature type="binding site" evidence="6">
    <location>
        <begin position="32"/>
        <end position="39"/>
    </location>
    <ligand>
        <name>ATP</name>
        <dbReference type="ChEBI" id="CHEBI:30616"/>
    </ligand>
</feature>
<dbReference type="GO" id="GO:0016887">
    <property type="term" value="F:ATP hydrolysis activity"/>
    <property type="evidence" value="ECO:0007669"/>
    <property type="project" value="InterPro"/>
</dbReference>
<proteinExistence type="inferred from homology"/>
<dbReference type="Pfam" id="PF02463">
    <property type="entry name" value="SMC_N"/>
    <property type="match status" value="1"/>
</dbReference>
<evidence type="ECO:0000256" key="6">
    <source>
        <dbReference type="HAMAP-Rule" id="MF_01894"/>
    </source>
</evidence>
<keyword evidence="2 6" id="KW-0547">Nucleotide-binding</keyword>
<dbReference type="GO" id="GO:0005524">
    <property type="term" value="F:ATP binding"/>
    <property type="evidence" value="ECO:0007669"/>
    <property type="project" value="UniProtKB-UniRule"/>
</dbReference>
<feature type="compositionally biased region" description="Acidic residues" evidence="7">
    <location>
        <begin position="839"/>
        <end position="848"/>
    </location>
</feature>
<dbReference type="SUPFAM" id="SSF52540">
    <property type="entry name" value="P-loop containing nucleoside triphosphate hydrolases"/>
    <property type="match status" value="2"/>
</dbReference>
<sequence>MRLNYIKLAGFKSFVDSTKVPFPEQMTCVVGPNGCGKSNVIDAVRWVLGESSAKNLRGDAMTDVIFNGSNSRKPVSRASVELVFDNSEGRLQGEYASYQEISVKRLVTRDGQSSYFLNGSKCRRRDITDLFLGTGLGPRSYAIIEQGMISRLIESRPQELRVFIEEAAGISKYKERRKDSESRMRRTRENLERLTDVRDELGTQLAKLQRQAAAAQRYKTLKAEERTLKAQLQALRWLHYQQQCDRVEAQLRDEQTELERWIAEQRGSERGQTELRERQAQLKADFDKAQQAFYQCNNDITRIEQSIQHQRQLADQRRRDLDEATLQLEQLRSQLDEESAEAELIAETLLQLEPEFELKQAELEESSERLLELEEALQNQQQEADALAQRMRDRNQRIQVGQTELAGMESLQQRLDVQYQQAQTRLAQLQQQNLQAEQAQLSATLSESEQQLEEAEQTYQAAKQHSLQQATDLEALSAEVHQLNSQRQQVSGRIASFEQLLASAEPAQQPALDSWLQGQAHAPSLLQLLEVDTRWQSAVEAVAGPLLHAPVLRQAEFETLLQAPLTQGGLLHLTKTAEPPPAKSLATRLSGDAAHLHLFRHVAVVADGEEAAELFGQQSYLMAVDEAGRLYTPDGIQQPTDSADSVLAWQQNLQQLQSDYAQLEQQSAALEQRQRELREEKQRSETELERIAGQLRNRQQQVLEQRTELQSLQQRLEHQQQERDELEQSVEELSLTLAEQEERKLALEDELDSLRSEVSDQEPAEQLQQQQLSQARQQLQAVRDQQQVVQQDVYQLQLKQQQAQQSQAHLQRSMQRSSSNEEALRERIAGLQGQQQDQDTTEQQEELAEALARREDAEAEKQAFAEALAEVDAELNVLNSGQQGVQQRIEQQREQVEASKLELAASRERGHSLLEGLQETGYALKEVLEAMPEDADEGEWQQRLDKIARALQQLGAINLAAIEEAEAQAERKAYLDSQYDDLNESLALLEDAIKKIDKETRQRFRKTFDQVNSDLSQLFPKVFGGGSAYLALTDDDLLETGVTIMARPPGKKNSTIHLLSGGEKALTALSLVFAIFRLNPAPFCMLDEVDAPLDDANVGRFCRLVQEMSESVQFIYISHNKIAMEMATHLAGVTMQEPGVSRLVAVDVDEAVALADAS</sequence>
<dbReference type="Proteomes" id="UP000287823">
    <property type="component" value="Unassembled WGS sequence"/>
</dbReference>
<evidence type="ECO:0000256" key="3">
    <source>
        <dbReference type="ARBA" id="ARBA00022840"/>
    </source>
</evidence>
<dbReference type="InterPro" id="IPR003395">
    <property type="entry name" value="RecF/RecN/SMC_N"/>
</dbReference>
<dbReference type="GO" id="GO:0007062">
    <property type="term" value="P:sister chromatid cohesion"/>
    <property type="evidence" value="ECO:0007669"/>
    <property type="project" value="InterPro"/>
</dbReference>
<feature type="coiled-coil region" evidence="6">
    <location>
        <begin position="646"/>
        <end position="792"/>
    </location>
</feature>
<dbReference type="GO" id="GO:0005737">
    <property type="term" value="C:cytoplasm"/>
    <property type="evidence" value="ECO:0007669"/>
    <property type="project" value="UniProtKB-SubCell"/>
</dbReference>
<dbReference type="InterPro" id="IPR027417">
    <property type="entry name" value="P-loop_NTPase"/>
</dbReference>
<feature type="region of interest" description="Disordered" evidence="7">
    <location>
        <begin position="445"/>
        <end position="466"/>
    </location>
</feature>
<keyword evidence="1 6" id="KW-0963">Cytoplasm</keyword>
<evidence type="ECO:0000313" key="10">
    <source>
        <dbReference type="Proteomes" id="UP000287823"/>
    </source>
</evidence>
<keyword evidence="3 6" id="KW-0067">ATP-binding</keyword>
<dbReference type="InterPro" id="IPR036277">
    <property type="entry name" value="SMC_hinge_sf"/>
</dbReference>
<evidence type="ECO:0000256" key="7">
    <source>
        <dbReference type="SAM" id="MobiDB-lite"/>
    </source>
</evidence>
<evidence type="ECO:0000259" key="8">
    <source>
        <dbReference type="Pfam" id="PF02463"/>
    </source>
</evidence>
<evidence type="ECO:0000313" key="9">
    <source>
        <dbReference type="EMBL" id="RUO33119.1"/>
    </source>
</evidence>
<name>A0A432WHF9_9GAMM</name>
<feature type="coiled-coil region" evidence="6">
    <location>
        <begin position="170"/>
        <end position="218"/>
    </location>
</feature>
<dbReference type="PIRSF" id="PIRSF005719">
    <property type="entry name" value="SMC"/>
    <property type="match status" value="1"/>
</dbReference>
<dbReference type="InterPro" id="IPR024704">
    <property type="entry name" value="SMC"/>
</dbReference>
<reference evidence="9 10" key="1">
    <citation type="journal article" date="2011" name="Front. Microbiol.">
        <title>Genomic signatures of strain selection and enhancement in Bacillus atrophaeus var. globigii, a historical biowarfare simulant.</title>
        <authorList>
            <person name="Gibbons H.S."/>
            <person name="Broomall S.M."/>
            <person name="McNew L.A."/>
            <person name="Daligault H."/>
            <person name="Chapman C."/>
            <person name="Bruce D."/>
            <person name="Karavis M."/>
            <person name="Krepps M."/>
            <person name="McGregor P.A."/>
            <person name="Hong C."/>
            <person name="Park K.H."/>
            <person name="Akmal A."/>
            <person name="Feldman A."/>
            <person name="Lin J.S."/>
            <person name="Chang W.E."/>
            <person name="Higgs B.W."/>
            <person name="Demirev P."/>
            <person name="Lindquist J."/>
            <person name="Liem A."/>
            <person name="Fochler E."/>
            <person name="Read T.D."/>
            <person name="Tapia R."/>
            <person name="Johnson S."/>
            <person name="Bishop-Lilly K.A."/>
            <person name="Detter C."/>
            <person name="Han C."/>
            <person name="Sozhamannan S."/>
            <person name="Rosenzweig C.N."/>
            <person name="Skowronski E.W."/>
        </authorList>
    </citation>
    <scope>NUCLEOTIDE SEQUENCE [LARGE SCALE GENOMIC DNA]</scope>
    <source>
        <strain evidence="9 10">Y4G10-17</strain>
    </source>
</reference>
<feature type="region of interest" description="Disordered" evidence="7">
    <location>
        <begin position="830"/>
        <end position="855"/>
    </location>
</feature>
<dbReference type="GO" id="GO:0003677">
    <property type="term" value="F:DNA binding"/>
    <property type="evidence" value="ECO:0007669"/>
    <property type="project" value="UniProtKB-UniRule"/>
</dbReference>
<dbReference type="GO" id="GO:0030261">
    <property type="term" value="P:chromosome condensation"/>
    <property type="evidence" value="ECO:0007669"/>
    <property type="project" value="InterPro"/>
</dbReference>
<dbReference type="SUPFAM" id="SSF75553">
    <property type="entry name" value="Smc hinge domain"/>
    <property type="match status" value="1"/>
</dbReference>
<evidence type="ECO:0000256" key="1">
    <source>
        <dbReference type="ARBA" id="ARBA00022490"/>
    </source>
</evidence>
<evidence type="ECO:0000256" key="2">
    <source>
        <dbReference type="ARBA" id="ARBA00022741"/>
    </source>
</evidence>
<comment type="similarity">
    <text evidence="6">Belongs to the SMC family.</text>
</comment>
<gene>
    <name evidence="6 9" type="primary">smc</name>
    <name evidence="9" type="ORF">CWE14_07775</name>
</gene>
<comment type="subcellular location">
    <subcellularLocation>
        <location evidence="6">Cytoplasm</location>
    </subcellularLocation>
</comment>
<dbReference type="HAMAP" id="MF_01894">
    <property type="entry name" value="Smc_prok"/>
    <property type="match status" value="1"/>
</dbReference>
<comment type="subunit">
    <text evidence="6">Homodimer.</text>
</comment>
<dbReference type="EMBL" id="PIPO01000003">
    <property type="protein sequence ID" value="RUO33119.1"/>
    <property type="molecule type" value="Genomic_DNA"/>
</dbReference>
<dbReference type="AlphaFoldDB" id="A0A432WHF9"/>
<dbReference type="PANTHER" id="PTHR43977">
    <property type="entry name" value="STRUCTURAL MAINTENANCE OF CHROMOSOMES PROTEIN 3"/>
    <property type="match status" value="1"/>
</dbReference>
<dbReference type="NCBIfam" id="TIGR02168">
    <property type="entry name" value="SMC_prok_B"/>
    <property type="match status" value="1"/>
</dbReference>
<keyword evidence="5 6" id="KW-0238">DNA-binding</keyword>
<dbReference type="Gene3D" id="3.40.50.300">
    <property type="entry name" value="P-loop containing nucleotide triphosphate hydrolases"/>
    <property type="match status" value="2"/>
</dbReference>
<keyword evidence="10" id="KW-1185">Reference proteome</keyword>
<organism evidence="9 10">
    <name type="scientific">Aliidiomarina soli</name>
    <dbReference type="NCBI Taxonomy" id="1928574"/>
    <lineage>
        <taxon>Bacteria</taxon>
        <taxon>Pseudomonadati</taxon>
        <taxon>Pseudomonadota</taxon>
        <taxon>Gammaproteobacteria</taxon>
        <taxon>Alteromonadales</taxon>
        <taxon>Idiomarinaceae</taxon>
        <taxon>Aliidiomarina</taxon>
    </lineage>
</organism>
<feature type="domain" description="RecF/RecN/SMC N-terminal" evidence="8">
    <location>
        <begin position="3"/>
        <end position="1141"/>
    </location>
</feature>
<dbReference type="RefSeq" id="WP_126799102.1">
    <property type="nucleotide sequence ID" value="NZ_PIPO01000003.1"/>
</dbReference>
<dbReference type="GO" id="GO:0007059">
    <property type="term" value="P:chromosome segregation"/>
    <property type="evidence" value="ECO:0007669"/>
    <property type="project" value="UniProtKB-UniRule"/>
</dbReference>
<comment type="caution">
    <text evidence="9">The sequence shown here is derived from an EMBL/GenBank/DDBJ whole genome shotgun (WGS) entry which is preliminary data.</text>
</comment>
<accession>A0A432WHF9</accession>
<dbReference type="InterPro" id="IPR011890">
    <property type="entry name" value="SMC_prok"/>
</dbReference>
<dbReference type="GO" id="GO:0006260">
    <property type="term" value="P:DNA replication"/>
    <property type="evidence" value="ECO:0007669"/>
    <property type="project" value="UniProtKB-UniRule"/>
</dbReference>